<dbReference type="Proteomes" id="UP001336020">
    <property type="component" value="Unassembled WGS sequence"/>
</dbReference>
<dbReference type="PANTHER" id="PTHR43798:SF5">
    <property type="entry name" value="MONOACYLGLYCEROL LIPASE ABHD6"/>
    <property type="match status" value="1"/>
</dbReference>
<evidence type="ECO:0000259" key="1">
    <source>
        <dbReference type="Pfam" id="PF00561"/>
    </source>
</evidence>
<dbReference type="InterPro" id="IPR050266">
    <property type="entry name" value="AB_hydrolase_sf"/>
</dbReference>
<name>A0ABU7L689_9NOCA</name>
<sequence>MTTDTHITAPTRFVEADGIRYAYRRFGAGTGTPLVFLQHFRGGLDHWDPSVIDGLAAGRPVILFDNAGVASSSGETPDTVEAMADHVATFVNALGLTQVDVLGFSIGGFVAQAFTLRHPHLVRRLVLVGTGPRNGEPLSDRRVLQVASNPVPTLDDFLFLFFAPSETGRAAGKAFWERRHQRTDQDPPSSLQSAQAQTAALLEWHQPRGERYAELRTIDQPTLVVNGNDDVMVPTVNSFTLSQHIPNAQLIIYPDSGHGSQFQYPELFVTHTRLFLEGDQRPL</sequence>
<protein>
    <submittedName>
        <fullName evidence="2">Alpha/beta hydrolase</fullName>
    </submittedName>
</protein>
<dbReference type="InterPro" id="IPR000073">
    <property type="entry name" value="AB_hydrolase_1"/>
</dbReference>
<feature type="domain" description="AB hydrolase-1" evidence="1">
    <location>
        <begin position="33"/>
        <end position="263"/>
    </location>
</feature>
<evidence type="ECO:0000313" key="3">
    <source>
        <dbReference type="Proteomes" id="UP001336020"/>
    </source>
</evidence>
<dbReference type="PANTHER" id="PTHR43798">
    <property type="entry name" value="MONOACYLGLYCEROL LIPASE"/>
    <property type="match status" value="1"/>
</dbReference>
<dbReference type="GO" id="GO:0016787">
    <property type="term" value="F:hydrolase activity"/>
    <property type="evidence" value="ECO:0007669"/>
    <property type="project" value="UniProtKB-KW"/>
</dbReference>
<accession>A0ABU7L689</accession>
<proteinExistence type="predicted"/>
<evidence type="ECO:0000313" key="2">
    <source>
        <dbReference type="EMBL" id="MEE2057066.1"/>
    </source>
</evidence>
<dbReference type="Pfam" id="PF00561">
    <property type="entry name" value="Abhydrolase_1"/>
    <property type="match status" value="1"/>
</dbReference>
<comment type="caution">
    <text evidence="2">The sequence shown here is derived from an EMBL/GenBank/DDBJ whole genome shotgun (WGS) entry which is preliminary data.</text>
</comment>
<keyword evidence="2" id="KW-0378">Hydrolase</keyword>
<dbReference type="RefSeq" id="WP_330132320.1">
    <property type="nucleotide sequence ID" value="NZ_JAUTXY010000002.1"/>
</dbReference>
<organism evidence="2 3">
    <name type="scientific">Rhodococcus artemisiae</name>
    <dbReference type="NCBI Taxonomy" id="714159"/>
    <lineage>
        <taxon>Bacteria</taxon>
        <taxon>Bacillati</taxon>
        <taxon>Actinomycetota</taxon>
        <taxon>Actinomycetes</taxon>
        <taxon>Mycobacteriales</taxon>
        <taxon>Nocardiaceae</taxon>
        <taxon>Rhodococcus</taxon>
    </lineage>
</organism>
<dbReference type="SUPFAM" id="SSF53474">
    <property type="entry name" value="alpha/beta-Hydrolases"/>
    <property type="match status" value="1"/>
</dbReference>
<dbReference type="InterPro" id="IPR029058">
    <property type="entry name" value="AB_hydrolase_fold"/>
</dbReference>
<keyword evidence="3" id="KW-1185">Reference proteome</keyword>
<dbReference type="EMBL" id="JAUTXY010000002">
    <property type="protein sequence ID" value="MEE2057066.1"/>
    <property type="molecule type" value="Genomic_DNA"/>
</dbReference>
<reference evidence="2 3" key="1">
    <citation type="submission" date="2023-07" db="EMBL/GenBank/DDBJ databases">
        <authorList>
            <person name="Girao M."/>
            <person name="Carvalho M.F."/>
        </authorList>
    </citation>
    <scope>NUCLEOTIDE SEQUENCE [LARGE SCALE GENOMIC DNA]</scope>
    <source>
        <strain evidence="2 3">YIM65754</strain>
    </source>
</reference>
<dbReference type="Gene3D" id="3.40.50.1820">
    <property type="entry name" value="alpha/beta hydrolase"/>
    <property type="match status" value="1"/>
</dbReference>
<gene>
    <name evidence="2" type="ORF">Q7514_05935</name>
</gene>
<dbReference type="PRINTS" id="PR00111">
    <property type="entry name" value="ABHYDROLASE"/>
</dbReference>